<dbReference type="Proteomes" id="UP000677218">
    <property type="component" value="Unassembled WGS sequence"/>
</dbReference>
<dbReference type="InterPro" id="IPR029039">
    <property type="entry name" value="Flavoprotein-like_sf"/>
</dbReference>
<organism evidence="3 4">
    <name type="scientific">Lactobacillus corticis</name>
    <dbReference type="NCBI Taxonomy" id="2201249"/>
    <lineage>
        <taxon>Bacteria</taxon>
        <taxon>Bacillati</taxon>
        <taxon>Bacillota</taxon>
        <taxon>Bacilli</taxon>
        <taxon>Lactobacillales</taxon>
        <taxon>Lactobacillaceae</taxon>
        <taxon>Lactobacillus</taxon>
    </lineage>
</organism>
<dbReference type="InterPro" id="IPR003680">
    <property type="entry name" value="Flavodoxin_fold"/>
</dbReference>
<dbReference type="InterPro" id="IPR046980">
    <property type="entry name" value="KefG/KefF"/>
</dbReference>
<keyword evidence="1" id="KW-0560">Oxidoreductase</keyword>
<dbReference type="Pfam" id="PF02525">
    <property type="entry name" value="Flavodoxin_2"/>
    <property type="match status" value="1"/>
</dbReference>
<dbReference type="GO" id="GO:0010181">
    <property type="term" value="F:FMN binding"/>
    <property type="evidence" value="ECO:0007669"/>
    <property type="project" value="TreeGrafter"/>
</dbReference>
<comment type="caution">
    <text evidence="3">The sequence shown here is derived from an EMBL/GenBank/DDBJ whole genome shotgun (WGS) entry which is preliminary data.</text>
</comment>
<evidence type="ECO:0000256" key="1">
    <source>
        <dbReference type="ARBA" id="ARBA00023002"/>
    </source>
</evidence>
<dbReference type="Gene3D" id="3.40.50.360">
    <property type="match status" value="1"/>
</dbReference>
<protein>
    <recommendedName>
        <fullName evidence="2">Flavodoxin-like fold domain-containing protein</fullName>
    </recommendedName>
</protein>
<dbReference type="AlphaFoldDB" id="A0A916QHL0"/>
<gene>
    <name evidence="3" type="ORF">LCB40_14160</name>
</gene>
<dbReference type="GO" id="GO:0009055">
    <property type="term" value="F:electron transfer activity"/>
    <property type="evidence" value="ECO:0007669"/>
    <property type="project" value="TreeGrafter"/>
</dbReference>
<dbReference type="EMBL" id="BMAY01000012">
    <property type="protein sequence ID" value="GFZ27536.1"/>
    <property type="molecule type" value="Genomic_DNA"/>
</dbReference>
<reference evidence="3" key="1">
    <citation type="submission" date="2020-08" db="EMBL/GenBank/DDBJ databases">
        <title>Taxonomic study for Lactobacillus species isolated from hardwood bark.</title>
        <authorList>
            <person name="Tohno M."/>
            <person name="Tanizawa Y."/>
        </authorList>
    </citation>
    <scope>NUCLEOTIDE SEQUENCE</scope>
    <source>
        <strain evidence="3">B40</strain>
    </source>
</reference>
<name>A0A916QHL0_9LACO</name>
<dbReference type="PANTHER" id="PTHR47307">
    <property type="entry name" value="GLUTATHIONE-REGULATED POTASSIUM-EFFLUX SYSTEM ANCILLARY PROTEIN KEFG"/>
    <property type="match status" value="1"/>
</dbReference>
<dbReference type="SUPFAM" id="SSF52218">
    <property type="entry name" value="Flavoproteins"/>
    <property type="match status" value="1"/>
</dbReference>
<feature type="domain" description="Flavodoxin-like fold" evidence="2">
    <location>
        <begin position="1"/>
        <end position="66"/>
    </location>
</feature>
<sequence length="66" mass="7663">MKTTVFLFHPKMRQSRVNAALANSLDDDIEVRDLYALYPDFKIDVAKEQDALAAADRVVLQFPMYW</sequence>
<accession>A0A916QHL0</accession>
<proteinExistence type="predicted"/>
<dbReference type="GO" id="GO:0003955">
    <property type="term" value="F:NAD(P)H dehydrogenase (quinone) activity"/>
    <property type="evidence" value="ECO:0007669"/>
    <property type="project" value="TreeGrafter"/>
</dbReference>
<dbReference type="PANTHER" id="PTHR47307:SF1">
    <property type="entry name" value="GLUTATHIONE-REGULATED POTASSIUM-EFFLUX SYSTEM ANCILLARY PROTEIN KEFG"/>
    <property type="match status" value="1"/>
</dbReference>
<keyword evidence="4" id="KW-1185">Reference proteome</keyword>
<evidence type="ECO:0000259" key="2">
    <source>
        <dbReference type="Pfam" id="PF02525"/>
    </source>
</evidence>
<evidence type="ECO:0000313" key="3">
    <source>
        <dbReference type="EMBL" id="GFZ27536.1"/>
    </source>
</evidence>
<evidence type="ECO:0000313" key="4">
    <source>
        <dbReference type="Proteomes" id="UP000677218"/>
    </source>
</evidence>